<name>A0ABS4ZH40_9MICO</name>
<organism evidence="2 3">
    <name type="scientific">Microbacterium amylolyticum</name>
    <dbReference type="NCBI Taxonomy" id="936337"/>
    <lineage>
        <taxon>Bacteria</taxon>
        <taxon>Bacillati</taxon>
        <taxon>Actinomycetota</taxon>
        <taxon>Actinomycetes</taxon>
        <taxon>Micrococcales</taxon>
        <taxon>Microbacteriaceae</taxon>
        <taxon>Microbacterium</taxon>
    </lineage>
</organism>
<evidence type="ECO:0000313" key="2">
    <source>
        <dbReference type="EMBL" id="MBP2436305.1"/>
    </source>
</evidence>
<dbReference type="Gene3D" id="3.40.630.30">
    <property type="match status" value="1"/>
</dbReference>
<evidence type="ECO:0000259" key="1">
    <source>
        <dbReference type="PROSITE" id="PS51729"/>
    </source>
</evidence>
<reference evidence="2 3" key="1">
    <citation type="submission" date="2021-03" db="EMBL/GenBank/DDBJ databases">
        <title>Sequencing the genomes of 1000 actinobacteria strains.</title>
        <authorList>
            <person name="Klenk H.-P."/>
        </authorList>
    </citation>
    <scope>NUCLEOTIDE SEQUENCE [LARGE SCALE GENOMIC DNA]</scope>
    <source>
        <strain evidence="2 3">DSM 24221</strain>
    </source>
</reference>
<comment type="caution">
    <text evidence="2">The sequence shown here is derived from an EMBL/GenBank/DDBJ whole genome shotgun (WGS) entry which is preliminary data.</text>
</comment>
<dbReference type="Pfam" id="PF14542">
    <property type="entry name" value="Acetyltransf_CG"/>
    <property type="match status" value="1"/>
</dbReference>
<dbReference type="EMBL" id="JAGIOL010000001">
    <property type="protein sequence ID" value="MBP2436305.1"/>
    <property type="molecule type" value="Genomic_DNA"/>
</dbReference>
<dbReference type="PANTHER" id="PTHR31435:SF9">
    <property type="entry name" value="PROTEIN NATD1"/>
    <property type="match status" value="1"/>
</dbReference>
<protein>
    <submittedName>
        <fullName evidence="2">GNAT family acetyltransferase</fullName>
    </submittedName>
</protein>
<dbReference type="InterPro" id="IPR031165">
    <property type="entry name" value="GNAT_YJDJ"/>
</dbReference>
<dbReference type="RefSeq" id="WP_241244965.1">
    <property type="nucleotide sequence ID" value="NZ_CP049253.1"/>
</dbReference>
<dbReference type="InterPro" id="IPR016181">
    <property type="entry name" value="Acyl_CoA_acyltransferase"/>
</dbReference>
<dbReference type="CDD" id="cd04301">
    <property type="entry name" value="NAT_SF"/>
    <property type="match status" value="1"/>
</dbReference>
<dbReference type="InterPro" id="IPR045057">
    <property type="entry name" value="Gcn5-rel_NAT"/>
</dbReference>
<dbReference type="PANTHER" id="PTHR31435">
    <property type="entry name" value="PROTEIN NATD1"/>
    <property type="match status" value="1"/>
</dbReference>
<dbReference type="Proteomes" id="UP001519362">
    <property type="component" value="Unassembled WGS sequence"/>
</dbReference>
<proteinExistence type="predicted"/>
<keyword evidence="3" id="KW-1185">Reference proteome</keyword>
<dbReference type="PROSITE" id="PS51729">
    <property type="entry name" value="GNAT_YJDJ"/>
    <property type="match status" value="1"/>
</dbReference>
<sequence length="94" mass="10227">MTDLIFTDAPDSSRYELRAEGELVAALEYQVSGEAVSLTRTYTSPEHRGKGYAGIITERAVDAIEAAGGLTIVPMCSYVAGWFEKNPERANVLE</sequence>
<accession>A0ABS4ZH40</accession>
<feature type="domain" description="N-acetyltransferase" evidence="1">
    <location>
        <begin position="7"/>
        <end position="94"/>
    </location>
</feature>
<evidence type="ECO:0000313" key="3">
    <source>
        <dbReference type="Proteomes" id="UP001519362"/>
    </source>
</evidence>
<dbReference type="SUPFAM" id="SSF55729">
    <property type="entry name" value="Acyl-CoA N-acyltransferases (Nat)"/>
    <property type="match status" value="1"/>
</dbReference>
<gene>
    <name evidence="2" type="ORF">JOF34_000891</name>
</gene>